<evidence type="ECO:0000313" key="13">
    <source>
        <dbReference type="Proteomes" id="UP000776651"/>
    </source>
</evidence>
<keyword evidence="13" id="KW-1185">Reference proteome</keyword>
<evidence type="ECO:0000256" key="6">
    <source>
        <dbReference type="ARBA" id="ARBA00022840"/>
    </source>
</evidence>
<evidence type="ECO:0000256" key="11">
    <source>
        <dbReference type="HAMAP-Rule" id="MF_00276"/>
    </source>
</evidence>
<dbReference type="InterPro" id="IPR003820">
    <property type="entry name" value="KdpC"/>
</dbReference>
<organism evidence="12 13">
    <name type="scientific">Qipengyuania pacifica</name>
    <dbReference type="NCBI Taxonomy" id="2860199"/>
    <lineage>
        <taxon>Bacteria</taxon>
        <taxon>Pseudomonadati</taxon>
        <taxon>Pseudomonadota</taxon>
        <taxon>Alphaproteobacteria</taxon>
        <taxon>Sphingomonadales</taxon>
        <taxon>Erythrobacteraceae</taxon>
        <taxon>Qipengyuania</taxon>
    </lineage>
</organism>
<dbReference type="Proteomes" id="UP000776651">
    <property type="component" value="Unassembled WGS sequence"/>
</dbReference>
<evidence type="ECO:0000256" key="8">
    <source>
        <dbReference type="ARBA" id="ARBA00022989"/>
    </source>
</evidence>
<keyword evidence="10 11" id="KW-0472">Membrane</keyword>
<comment type="subunit">
    <text evidence="11">The system is composed of three essential subunits: KdpA, KdpB and KdpC.</text>
</comment>
<evidence type="ECO:0000256" key="5">
    <source>
        <dbReference type="ARBA" id="ARBA00022741"/>
    </source>
</evidence>
<comment type="subcellular location">
    <subcellularLocation>
        <location evidence="11">Cell membrane</location>
        <topology evidence="11">Single-pass membrane protein</topology>
    </subcellularLocation>
</comment>
<keyword evidence="2 11" id="KW-1003">Cell membrane</keyword>
<dbReference type="HAMAP" id="MF_00276">
    <property type="entry name" value="KdpC"/>
    <property type="match status" value="1"/>
</dbReference>
<evidence type="ECO:0000256" key="2">
    <source>
        <dbReference type="ARBA" id="ARBA00022475"/>
    </source>
</evidence>
<dbReference type="EMBL" id="JAIGNQ010000002">
    <property type="protein sequence ID" value="MBX7488611.1"/>
    <property type="molecule type" value="Genomic_DNA"/>
</dbReference>
<keyword evidence="7 11" id="KW-0630">Potassium</keyword>
<keyword evidence="6 11" id="KW-0067">ATP-binding</keyword>
<evidence type="ECO:0000256" key="10">
    <source>
        <dbReference type="ARBA" id="ARBA00023136"/>
    </source>
</evidence>
<comment type="similarity">
    <text evidence="11">Belongs to the KdpC family.</text>
</comment>
<proteinExistence type="inferred from homology"/>
<keyword evidence="5 11" id="KW-0547">Nucleotide-binding</keyword>
<gene>
    <name evidence="11 12" type="primary">kdpC</name>
    <name evidence="12" type="ORF">K3177_08800</name>
</gene>
<keyword evidence="1 11" id="KW-0813">Transport</keyword>
<keyword evidence="9 11" id="KW-0406">Ion transport</keyword>
<dbReference type="RefSeq" id="WP_221597929.1">
    <property type="nucleotide sequence ID" value="NZ_JAIGNQ010000002.1"/>
</dbReference>
<name>A0ABS7JF13_9SPHN</name>
<evidence type="ECO:0000313" key="12">
    <source>
        <dbReference type="EMBL" id="MBX7488611.1"/>
    </source>
</evidence>
<dbReference type="NCBIfam" id="NF001454">
    <property type="entry name" value="PRK00315.1"/>
    <property type="match status" value="1"/>
</dbReference>
<dbReference type="PIRSF" id="PIRSF001296">
    <property type="entry name" value="K_ATPase_KdpC"/>
    <property type="match status" value="1"/>
</dbReference>
<dbReference type="PANTHER" id="PTHR30042:SF2">
    <property type="entry name" value="POTASSIUM-TRANSPORTING ATPASE KDPC SUBUNIT"/>
    <property type="match status" value="1"/>
</dbReference>
<evidence type="ECO:0000256" key="1">
    <source>
        <dbReference type="ARBA" id="ARBA00022448"/>
    </source>
</evidence>
<evidence type="ECO:0000256" key="7">
    <source>
        <dbReference type="ARBA" id="ARBA00022958"/>
    </source>
</evidence>
<protein>
    <recommendedName>
        <fullName evidence="11">Potassium-transporting ATPase KdpC subunit</fullName>
    </recommendedName>
    <alternativeName>
        <fullName evidence="11">ATP phosphohydrolase [potassium-transporting] C chain</fullName>
    </alternativeName>
    <alternativeName>
        <fullName evidence="11">Potassium-binding and translocating subunit C</fullName>
    </alternativeName>
    <alternativeName>
        <fullName evidence="11">Potassium-translocating ATPase C chain</fullName>
    </alternativeName>
</protein>
<keyword evidence="4 11" id="KW-0812">Transmembrane</keyword>
<reference evidence="12 13" key="1">
    <citation type="submission" date="2021-08" db="EMBL/GenBank/DDBJ databases">
        <title>Comparative Genomics Analysis of the Genus Qipengyuania Reveals Extensive Genetic Diversity and Metabolic Versatility, Including the Description of Fifteen Novel Species.</title>
        <authorList>
            <person name="Liu Y."/>
        </authorList>
    </citation>
    <scope>NUCLEOTIDE SEQUENCE [LARGE SCALE GENOMIC DNA]</scope>
    <source>
        <strain evidence="12 13">GH25</strain>
    </source>
</reference>
<keyword evidence="8 11" id="KW-1133">Transmembrane helix</keyword>
<dbReference type="Pfam" id="PF02669">
    <property type="entry name" value="KdpC"/>
    <property type="match status" value="1"/>
</dbReference>
<evidence type="ECO:0000256" key="3">
    <source>
        <dbReference type="ARBA" id="ARBA00022538"/>
    </source>
</evidence>
<evidence type="ECO:0000256" key="4">
    <source>
        <dbReference type="ARBA" id="ARBA00022692"/>
    </source>
</evidence>
<accession>A0ABS7JF13</accession>
<comment type="function">
    <text evidence="11">Part of the high-affinity ATP-driven potassium transport (or Kdp) system, which catalyzes the hydrolysis of ATP coupled with the electrogenic transport of potassium into the cytoplasm. This subunit acts as a catalytic chaperone that increases the ATP-binding affinity of the ATP-hydrolyzing subunit KdpB by the formation of a transient KdpB/KdpC/ATP ternary complex.</text>
</comment>
<dbReference type="NCBIfam" id="TIGR00681">
    <property type="entry name" value="kdpC"/>
    <property type="match status" value="1"/>
</dbReference>
<keyword evidence="3 11" id="KW-0633">Potassium transport</keyword>
<comment type="caution">
    <text evidence="12">The sequence shown here is derived from an EMBL/GenBank/DDBJ whole genome shotgun (WGS) entry which is preliminary data.</text>
</comment>
<dbReference type="PANTHER" id="PTHR30042">
    <property type="entry name" value="POTASSIUM-TRANSPORTING ATPASE C CHAIN"/>
    <property type="match status" value="1"/>
</dbReference>
<sequence>MNYVLPSLRLWLVTILVCVVGYTGLVLAFAQTFAPYQANGSIIEMNGRAVGSKLIAQEFAGPRYFWPRPSAAGYDGMGATGSNLSPTSAELAARAAETVARYGATDGNPVPADLVAASGGGLDPHISLDGALYQADRVAVARGLDPVRVRDLIEQQAAAPGAIFAPERIVNVLQLNLALDRLEE</sequence>
<evidence type="ECO:0000256" key="9">
    <source>
        <dbReference type="ARBA" id="ARBA00023065"/>
    </source>
</evidence>